<keyword evidence="4 6" id="KW-1133">Transmembrane helix</keyword>
<accession>A0A1H1NVZ9</accession>
<feature type="domain" description="EamA" evidence="7">
    <location>
        <begin position="174"/>
        <end position="301"/>
    </location>
</feature>
<proteinExistence type="inferred from homology"/>
<feature type="transmembrane region" description="Helical" evidence="6">
    <location>
        <begin position="229"/>
        <end position="251"/>
    </location>
</feature>
<comment type="similarity">
    <text evidence="2">Belongs to the EamA transporter family.</text>
</comment>
<gene>
    <name evidence="8" type="ORF">SAMN05444158_0775</name>
</gene>
<keyword evidence="3 6" id="KW-0812">Transmembrane</keyword>
<dbReference type="SUPFAM" id="SSF103481">
    <property type="entry name" value="Multidrug resistance efflux transporter EmrE"/>
    <property type="match status" value="2"/>
</dbReference>
<evidence type="ECO:0000256" key="3">
    <source>
        <dbReference type="ARBA" id="ARBA00022692"/>
    </source>
</evidence>
<feature type="transmembrane region" description="Helical" evidence="6">
    <location>
        <begin position="52"/>
        <end position="73"/>
    </location>
</feature>
<dbReference type="PANTHER" id="PTHR32322:SF2">
    <property type="entry name" value="EAMA DOMAIN-CONTAINING PROTEIN"/>
    <property type="match status" value="1"/>
</dbReference>
<feature type="transmembrane region" description="Helical" evidence="6">
    <location>
        <begin position="104"/>
        <end position="128"/>
    </location>
</feature>
<dbReference type="InterPro" id="IPR000620">
    <property type="entry name" value="EamA_dom"/>
</dbReference>
<comment type="subcellular location">
    <subcellularLocation>
        <location evidence="1">Membrane</location>
        <topology evidence="1">Multi-pass membrane protein</topology>
    </subcellularLocation>
</comment>
<evidence type="ECO:0000259" key="7">
    <source>
        <dbReference type="Pfam" id="PF00892"/>
    </source>
</evidence>
<feature type="transmembrane region" description="Helical" evidence="6">
    <location>
        <begin position="80"/>
        <end position="98"/>
    </location>
</feature>
<evidence type="ECO:0000313" key="9">
    <source>
        <dbReference type="Proteomes" id="UP000243904"/>
    </source>
</evidence>
<feature type="transmembrane region" description="Helical" evidence="6">
    <location>
        <begin position="165"/>
        <end position="185"/>
    </location>
</feature>
<evidence type="ECO:0000256" key="6">
    <source>
        <dbReference type="SAM" id="Phobius"/>
    </source>
</evidence>
<feature type="transmembrane region" description="Helical" evidence="6">
    <location>
        <begin position="284"/>
        <end position="304"/>
    </location>
</feature>
<feature type="transmembrane region" description="Helical" evidence="6">
    <location>
        <begin position="140"/>
        <end position="159"/>
    </location>
</feature>
<evidence type="ECO:0000313" key="8">
    <source>
        <dbReference type="EMBL" id="SDS02955.1"/>
    </source>
</evidence>
<dbReference type="PANTHER" id="PTHR32322">
    <property type="entry name" value="INNER MEMBRANE TRANSPORTER"/>
    <property type="match status" value="1"/>
</dbReference>
<sequence length="306" mass="32932">MVAGRRLFGQSKLQMNKNFENLAARAAPAIFVVLWSTGFIGTKYVLRDAEPLTYLTIRMILVVGLLAIIAAIARPRWPNWFGVGHSVVAGILVHGFYLGGTAVAIAHSIPAGLSALIPGLQPILTSTLANRWLGERVTPLQWMGLLIGLAGVVLILHGRPMGGEAGWGWLASGVSLVSITLGTLYQRQYCGGIDWRAGNLIQYIAVAIFFATGAWLFESNVVHWTTEFVLSVIWLAVVLSIGSIGLLYWLIRRSAATSVASLFYLVPAVTALMAYVLFGERLDPVSIAGMVACAAAVFLVNRLARA</sequence>
<organism evidence="8 9">
    <name type="scientific">Bradyrhizobium canariense</name>
    <dbReference type="NCBI Taxonomy" id="255045"/>
    <lineage>
        <taxon>Bacteria</taxon>
        <taxon>Pseudomonadati</taxon>
        <taxon>Pseudomonadota</taxon>
        <taxon>Alphaproteobacteria</taxon>
        <taxon>Hyphomicrobiales</taxon>
        <taxon>Nitrobacteraceae</taxon>
        <taxon>Bradyrhizobium</taxon>
    </lineage>
</organism>
<evidence type="ECO:0000256" key="4">
    <source>
        <dbReference type="ARBA" id="ARBA00022989"/>
    </source>
</evidence>
<feature type="transmembrane region" description="Helical" evidence="6">
    <location>
        <begin position="197"/>
        <end position="217"/>
    </location>
</feature>
<reference evidence="9" key="1">
    <citation type="submission" date="2016-10" db="EMBL/GenBank/DDBJ databases">
        <authorList>
            <person name="Varghese N."/>
            <person name="Submissions S."/>
        </authorList>
    </citation>
    <scope>NUCLEOTIDE SEQUENCE [LARGE SCALE GENOMIC DNA]</scope>
    <source>
        <strain evidence="9">GAS369</strain>
    </source>
</reference>
<name>A0A1H1NVZ9_9BRAD</name>
<dbReference type="GO" id="GO:0016020">
    <property type="term" value="C:membrane"/>
    <property type="evidence" value="ECO:0007669"/>
    <property type="project" value="UniProtKB-SubCell"/>
</dbReference>
<evidence type="ECO:0000256" key="2">
    <source>
        <dbReference type="ARBA" id="ARBA00007362"/>
    </source>
</evidence>
<evidence type="ECO:0000256" key="5">
    <source>
        <dbReference type="ARBA" id="ARBA00023136"/>
    </source>
</evidence>
<dbReference type="EMBL" id="LT629750">
    <property type="protein sequence ID" value="SDS02955.1"/>
    <property type="molecule type" value="Genomic_DNA"/>
</dbReference>
<feature type="transmembrane region" description="Helical" evidence="6">
    <location>
        <begin position="258"/>
        <end position="278"/>
    </location>
</feature>
<dbReference type="AlphaFoldDB" id="A0A1H1NVZ9"/>
<feature type="transmembrane region" description="Helical" evidence="6">
    <location>
        <begin position="21"/>
        <end position="40"/>
    </location>
</feature>
<feature type="domain" description="EamA" evidence="7">
    <location>
        <begin position="30"/>
        <end position="156"/>
    </location>
</feature>
<dbReference type="Pfam" id="PF00892">
    <property type="entry name" value="EamA"/>
    <property type="match status" value="2"/>
</dbReference>
<evidence type="ECO:0000256" key="1">
    <source>
        <dbReference type="ARBA" id="ARBA00004141"/>
    </source>
</evidence>
<dbReference type="InterPro" id="IPR037185">
    <property type="entry name" value="EmrE-like"/>
</dbReference>
<protein>
    <submittedName>
        <fullName evidence="8">Permease of the drug/metabolite transporter (DMT) superfamily</fullName>
    </submittedName>
</protein>
<keyword evidence="9" id="KW-1185">Reference proteome</keyword>
<keyword evidence="5 6" id="KW-0472">Membrane</keyword>
<dbReference type="InterPro" id="IPR050638">
    <property type="entry name" value="AA-Vitamin_Transporters"/>
</dbReference>
<dbReference type="Proteomes" id="UP000243904">
    <property type="component" value="Chromosome I"/>
</dbReference>